<dbReference type="PRINTS" id="PR00032">
    <property type="entry name" value="HTHARAC"/>
</dbReference>
<keyword evidence="3" id="KW-0804">Transcription</keyword>
<dbReference type="PANTHER" id="PTHR43280">
    <property type="entry name" value="ARAC-FAMILY TRANSCRIPTIONAL REGULATOR"/>
    <property type="match status" value="1"/>
</dbReference>
<evidence type="ECO:0000313" key="6">
    <source>
        <dbReference type="Proteomes" id="UP001243717"/>
    </source>
</evidence>
<evidence type="ECO:0000313" key="5">
    <source>
        <dbReference type="EMBL" id="MDQ8193618.1"/>
    </source>
</evidence>
<proteinExistence type="predicted"/>
<dbReference type="RefSeq" id="WP_308984105.1">
    <property type="nucleotide sequence ID" value="NZ_JARXIC010000005.1"/>
</dbReference>
<dbReference type="InterPro" id="IPR018060">
    <property type="entry name" value="HTH_AraC"/>
</dbReference>
<comment type="caution">
    <text evidence="5">The sequence shown here is derived from an EMBL/GenBank/DDBJ whole genome shotgun (WGS) entry which is preliminary data.</text>
</comment>
<keyword evidence="1" id="KW-0805">Transcription regulation</keyword>
<dbReference type="SUPFAM" id="SSF55785">
    <property type="entry name" value="PYP-like sensor domain (PAS domain)"/>
    <property type="match status" value="1"/>
</dbReference>
<evidence type="ECO:0000256" key="3">
    <source>
        <dbReference type="ARBA" id="ARBA00023163"/>
    </source>
</evidence>
<organism evidence="5 6">
    <name type="scientific">Thalassobacterium sedimentorum</name>
    <dbReference type="NCBI Taxonomy" id="3041258"/>
    <lineage>
        <taxon>Bacteria</taxon>
        <taxon>Pseudomonadati</taxon>
        <taxon>Verrucomicrobiota</taxon>
        <taxon>Opitutia</taxon>
        <taxon>Puniceicoccales</taxon>
        <taxon>Coraliomargaritaceae</taxon>
        <taxon>Thalassobacterium</taxon>
    </lineage>
</organism>
<dbReference type="InterPro" id="IPR020449">
    <property type="entry name" value="Tscrpt_reg_AraC-type_HTH"/>
</dbReference>
<dbReference type="InterPro" id="IPR018062">
    <property type="entry name" value="HTH_AraC-typ_CS"/>
</dbReference>
<sequence length="246" mass="27545">MDLTAFADRRLWDLIDHVSFWVKDRAGCFVWVNRNLAEQAQASRAAIIGTKDSDWFFNELADVYMEDDVVVLKTQQAIINKPELVMSADGEVVWHATSKFPYVDVSGAVAGTYGMSQPMVALGDLPAEYADLSLIVSYAREHLTAGVTVEAMARKANMSLSTLERTVARHLKITPLKLLQRMRMHRARHLLTTSSLKVGEVAHECGYESFSSFSRAFRQAYGCAPGSLRHQSWSPVNSEINYRGKL</sequence>
<feature type="domain" description="HTH araC/xylS-type" evidence="4">
    <location>
        <begin position="133"/>
        <end position="231"/>
    </location>
</feature>
<dbReference type="SMART" id="SM00342">
    <property type="entry name" value="HTH_ARAC"/>
    <property type="match status" value="1"/>
</dbReference>
<dbReference type="PROSITE" id="PS00041">
    <property type="entry name" value="HTH_ARAC_FAMILY_1"/>
    <property type="match status" value="1"/>
</dbReference>
<keyword evidence="2" id="KW-0238">DNA-binding</keyword>
<dbReference type="InterPro" id="IPR035965">
    <property type="entry name" value="PAS-like_dom_sf"/>
</dbReference>
<gene>
    <name evidence="5" type="ORF">QEH59_04235</name>
</gene>
<dbReference type="Proteomes" id="UP001243717">
    <property type="component" value="Unassembled WGS sequence"/>
</dbReference>
<dbReference type="PANTHER" id="PTHR43280:SF2">
    <property type="entry name" value="HTH-TYPE TRANSCRIPTIONAL REGULATOR EXSA"/>
    <property type="match status" value="1"/>
</dbReference>
<dbReference type="InterPro" id="IPR009057">
    <property type="entry name" value="Homeodomain-like_sf"/>
</dbReference>
<keyword evidence="6" id="KW-1185">Reference proteome</keyword>
<dbReference type="Pfam" id="PF12833">
    <property type="entry name" value="HTH_18"/>
    <property type="match status" value="1"/>
</dbReference>
<dbReference type="EMBL" id="JARXIC010000005">
    <property type="protein sequence ID" value="MDQ8193618.1"/>
    <property type="molecule type" value="Genomic_DNA"/>
</dbReference>
<dbReference type="InterPro" id="IPR013656">
    <property type="entry name" value="PAS_4"/>
</dbReference>
<reference evidence="5 6" key="1">
    <citation type="submission" date="2023-04" db="EMBL/GenBank/DDBJ databases">
        <title>A novel bacteria isolated from coastal sediment.</title>
        <authorList>
            <person name="Liu X.-J."/>
            <person name="Du Z.-J."/>
        </authorList>
    </citation>
    <scope>NUCLEOTIDE SEQUENCE [LARGE SCALE GENOMIC DNA]</scope>
    <source>
        <strain evidence="5 6">SDUM461004</strain>
    </source>
</reference>
<dbReference type="SUPFAM" id="SSF46689">
    <property type="entry name" value="Homeodomain-like"/>
    <property type="match status" value="1"/>
</dbReference>
<evidence type="ECO:0000259" key="4">
    <source>
        <dbReference type="PROSITE" id="PS01124"/>
    </source>
</evidence>
<dbReference type="Gene3D" id="3.30.450.20">
    <property type="entry name" value="PAS domain"/>
    <property type="match status" value="1"/>
</dbReference>
<evidence type="ECO:0000256" key="2">
    <source>
        <dbReference type="ARBA" id="ARBA00023125"/>
    </source>
</evidence>
<name>A0ABU1AFT0_9BACT</name>
<dbReference type="Pfam" id="PF08448">
    <property type="entry name" value="PAS_4"/>
    <property type="match status" value="1"/>
</dbReference>
<evidence type="ECO:0000256" key="1">
    <source>
        <dbReference type="ARBA" id="ARBA00023015"/>
    </source>
</evidence>
<dbReference type="Gene3D" id="1.10.10.60">
    <property type="entry name" value="Homeodomain-like"/>
    <property type="match status" value="1"/>
</dbReference>
<dbReference type="PROSITE" id="PS01124">
    <property type="entry name" value="HTH_ARAC_FAMILY_2"/>
    <property type="match status" value="1"/>
</dbReference>
<accession>A0ABU1AFT0</accession>
<protein>
    <submittedName>
        <fullName evidence="5">Helix-turn-helix domain-containing protein</fullName>
    </submittedName>
</protein>